<protein>
    <recommendedName>
        <fullName evidence="6">FecR family protein</fullName>
    </recommendedName>
</protein>
<dbReference type="GO" id="GO:0016989">
    <property type="term" value="F:sigma factor antagonist activity"/>
    <property type="evidence" value="ECO:0007669"/>
    <property type="project" value="TreeGrafter"/>
</dbReference>
<dbReference type="Proteomes" id="UP000680038">
    <property type="component" value="Unassembled WGS sequence"/>
</dbReference>
<evidence type="ECO:0008006" key="6">
    <source>
        <dbReference type="Google" id="ProtNLM"/>
    </source>
</evidence>
<evidence type="ECO:0000259" key="2">
    <source>
        <dbReference type="Pfam" id="PF04773"/>
    </source>
</evidence>
<dbReference type="InterPro" id="IPR012373">
    <property type="entry name" value="Ferrdict_sens_TM"/>
</dbReference>
<evidence type="ECO:0000259" key="3">
    <source>
        <dbReference type="Pfam" id="PF16344"/>
    </source>
</evidence>
<keyword evidence="1" id="KW-1133">Transmembrane helix</keyword>
<dbReference type="PANTHER" id="PTHR30273">
    <property type="entry name" value="PERIPLASMIC SIGNAL SENSOR AND SIGMA FACTOR ACTIVATOR FECR-RELATED"/>
    <property type="match status" value="1"/>
</dbReference>
<evidence type="ECO:0000256" key="1">
    <source>
        <dbReference type="SAM" id="Phobius"/>
    </source>
</evidence>
<sequence>MEEKHYIAFFKKYVRNEHTEQEHDQFLKWLHSLPDAEIEKVMLEYAAISSDNPVIGTIGHEELIQKIESSLDVREGNTNEDILKPRSLWGYLRRFAAAAVLILIGTATYYLFFANLNEPEVISQLPSHDVAPGGNKAVLTLSDGSTINLNDAGQGEIASQSGIRINKVTDGQLVYIGQPARTAGVEPESMNLVRTPKAGQYQVHLSDGTKVWLNSMSSIRFPAVFKGPARKVEITGEAYFEVAGYQVDGKKIPFVVTCNNQLIEVVGTHFNVNSYQDEMAVKTTLLEGSVKVSAIGTGNMKWSETVRLRPGEQSILKPFSGKATPIAVKKADTEGAIAWKQGYFKFKDTDIREVMRQLSRWYDLEVIYKGALPEDQFTGYISKKVSISNVLNILEEGGGVKFNIQANRVEVSAHD</sequence>
<accession>A0A916JER2</accession>
<dbReference type="AlphaFoldDB" id="A0A916JER2"/>
<dbReference type="Pfam" id="PF04773">
    <property type="entry name" value="FecR"/>
    <property type="match status" value="1"/>
</dbReference>
<evidence type="ECO:0000313" key="5">
    <source>
        <dbReference type="Proteomes" id="UP000680038"/>
    </source>
</evidence>
<evidence type="ECO:0000313" key="4">
    <source>
        <dbReference type="EMBL" id="CAG5007766.1"/>
    </source>
</evidence>
<dbReference type="InterPro" id="IPR006860">
    <property type="entry name" value="FecR"/>
</dbReference>
<dbReference type="RefSeq" id="WP_215240527.1">
    <property type="nucleotide sequence ID" value="NZ_CAJRAF010000002.1"/>
</dbReference>
<keyword evidence="5" id="KW-1185">Reference proteome</keyword>
<comment type="caution">
    <text evidence="4">The sequence shown here is derived from an EMBL/GenBank/DDBJ whole genome shotgun (WGS) entry which is preliminary data.</text>
</comment>
<dbReference type="Gene3D" id="3.55.50.30">
    <property type="match status" value="1"/>
</dbReference>
<feature type="domain" description="FecR protein" evidence="2">
    <location>
        <begin position="193"/>
        <end position="291"/>
    </location>
</feature>
<organism evidence="4 5">
    <name type="scientific">Dyadobacter helix</name>
    <dbReference type="NCBI Taxonomy" id="2822344"/>
    <lineage>
        <taxon>Bacteria</taxon>
        <taxon>Pseudomonadati</taxon>
        <taxon>Bacteroidota</taxon>
        <taxon>Cytophagia</taxon>
        <taxon>Cytophagales</taxon>
        <taxon>Spirosomataceae</taxon>
        <taxon>Dyadobacter</taxon>
    </lineage>
</organism>
<reference evidence="4" key="1">
    <citation type="submission" date="2021-04" db="EMBL/GenBank/DDBJ databases">
        <authorList>
            <person name="Rodrigo-Torres L."/>
            <person name="Arahal R. D."/>
            <person name="Lucena T."/>
        </authorList>
    </citation>
    <scope>NUCLEOTIDE SEQUENCE</scope>
    <source>
        <strain evidence="4">CECT 9275</strain>
    </source>
</reference>
<dbReference type="PANTHER" id="PTHR30273:SF2">
    <property type="entry name" value="PROTEIN FECR"/>
    <property type="match status" value="1"/>
</dbReference>
<proteinExistence type="predicted"/>
<name>A0A916JER2_9BACT</name>
<dbReference type="Pfam" id="PF16344">
    <property type="entry name" value="FecR_C"/>
    <property type="match status" value="1"/>
</dbReference>
<dbReference type="EMBL" id="CAJRAF010000002">
    <property type="protein sequence ID" value="CAG5007766.1"/>
    <property type="molecule type" value="Genomic_DNA"/>
</dbReference>
<keyword evidence="1" id="KW-0812">Transmembrane</keyword>
<keyword evidence="1" id="KW-0472">Membrane</keyword>
<dbReference type="InterPro" id="IPR032508">
    <property type="entry name" value="FecR_C"/>
</dbReference>
<feature type="domain" description="Protein FecR C-terminal" evidence="3">
    <location>
        <begin position="343"/>
        <end position="410"/>
    </location>
</feature>
<feature type="transmembrane region" description="Helical" evidence="1">
    <location>
        <begin position="95"/>
        <end position="113"/>
    </location>
</feature>
<gene>
    <name evidence="4" type="ORF">DYBT9275_04121</name>
</gene>
<dbReference type="Gene3D" id="2.60.120.1440">
    <property type="match status" value="1"/>
</dbReference>